<name>A0A059BUU1_EUCGR</name>
<dbReference type="AlphaFoldDB" id="A0A059BUU1"/>
<dbReference type="Gramene" id="KCW69988">
    <property type="protein sequence ID" value="KCW69988"/>
    <property type="gene ID" value="EUGRSUZ_F03299"/>
</dbReference>
<proteinExistence type="predicted"/>
<dbReference type="EMBL" id="KK198758">
    <property type="protein sequence ID" value="KCW69988.1"/>
    <property type="molecule type" value="Genomic_DNA"/>
</dbReference>
<evidence type="ECO:0000313" key="1">
    <source>
        <dbReference type="EMBL" id="KCW69988.1"/>
    </source>
</evidence>
<gene>
    <name evidence="1" type="ORF">EUGRSUZ_F03299</name>
</gene>
<protein>
    <submittedName>
        <fullName evidence="1">Uncharacterized protein</fullName>
    </submittedName>
</protein>
<reference evidence="1" key="1">
    <citation type="submission" date="2013-07" db="EMBL/GenBank/DDBJ databases">
        <title>The genome of Eucalyptus grandis.</title>
        <authorList>
            <person name="Schmutz J."/>
            <person name="Hayes R."/>
            <person name="Myburg A."/>
            <person name="Tuskan G."/>
            <person name="Grattapaglia D."/>
            <person name="Rokhsar D.S."/>
        </authorList>
    </citation>
    <scope>NUCLEOTIDE SEQUENCE</scope>
    <source>
        <tissue evidence="1">Leaf extractions</tissue>
    </source>
</reference>
<accession>A0A059BUU1</accession>
<dbReference type="InParanoid" id="A0A059BUU1"/>
<sequence>MIDDLDISEASSPSSWSPFFFRAFSPLCNFKVACGTLRFASTINSEALLLGYTDGYGALGREHVRGCSETFPCLAPKMSCSMKLINGPWRRIRWRKVDPGPKSISGIRIHIPPTLEPNHAVPVS</sequence>
<organism evidence="1">
    <name type="scientific">Eucalyptus grandis</name>
    <name type="common">Flooded gum</name>
    <dbReference type="NCBI Taxonomy" id="71139"/>
    <lineage>
        <taxon>Eukaryota</taxon>
        <taxon>Viridiplantae</taxon>
        <taxon>Streptophyta</taxon>
        <taxon>Embryophyta</taxon>
        <taxon>Tracheophyta</taxon>
        <taxon>Spermatophyta</taxon>
        <taxon>Magnoliopsida</taxon>
        <taxon>eudicotyledons</taxon>
        <taxon>Gunneridae</taxon>
        <taxon>Pentapetalae</taxon>
        <taxon>rosids</taxon>
        <taxon>malvids</taxon>
        <taxon>Myrtales</taxon>
        <taxon>Myrtaceae</taxon>
        <taxon>Myrtoideae</taxon>
        <taxon>Eucalypteae</taxon>
        <taxon>Eucalyptus</taxon>
    </lineage>
</organism>